<proteinExistence type="predicted"/>
<accession>M0LA45</accession>
<comment type="caution">
    <text evidence="1">The sequence shown here is derived from an EMBL/GenBank/DDBJ whole genome shotgun (WGS) entry which is preliminary data.</text>
</comment>
<organism evidence="1 2">
    <name type="scientific">Halobiforma nitratireducens JCM 10879</name>
    <dbReference type="NCBI Taxonomy" id="1227454"/>
    <lineage>
        <taxon>Archaea</taxon>
        <taxon>Methanobacteriati</taxon>
        <taxon>Methanobacteriota</taxon>
        <taxon>Stenosarchaea group</taxon>
        <taxon>Halobacteria</taxon>
        <taxon>Halobacteriales</taxon>
        <taxon>Natrialbaceae</taxon>
        <taxon>Halobiforma</taxon>
    </lineage>
</organism>
<reference evidence="1 2" key="1">
    <citation type="journal article" date="2014" name="PLoS Genet.">
        <title>Phylogenetically driven sequencing of extremely halophilic archaea reveals strategies for static and dynamic osmo-response.</title>
        <authorList>
            <person name="Becker E.A."/>
            <person name="Seitzer P.M."/>
            <person name="Tritt A."/>
            <person name="Larsen D."/>
            <person name="Krusor M."/>
            <person name="Yao A.I."/>
            <person name="Wu D."/>
            <person name="Madern D."/>
            <person name="Eisen J.A."/>
            <person name="Darling A.E."/>
            <person name="Facciotti M.T."/>
        </authorList>
    </citation>
    <scope>NUCLEOTIDE SEQUENCE [LARGE SCALE GENOMIC DNA]</scope>
    <source>
        <strain evidence="1 2">JCM 10879</strain>
    </source>
</reference>
<sequence>MPADNRPIPPEALPPGWGETELKDGKLAYRYAQPPLELVADRSTAAHCHPGLGLSRYWELRYRYPLGDRSVSDAIGRVSTRRAAVDGLLECMRRVHRTVESADDHLAVRQVLDRVSFSDFVPRSPNDSRM</sequence>
<dbReference type="RefSeq" id="WP_006674330.1">
    <property type="nucleotide sequence ID" value="NZ_AOMA01000186.1"/>
</dbReference>
<gene>
    <name evidence="1" type="ORF">C446_17269</name>
</gene>
<evidence type="ECO:0000313" key="1">
    <source>
        <dbReference type="EMBL" id="EMA29329.1"/>
    </source>
</evidence>
<dbReference type="eggNOG" id="arCOG10790">
    <property type="taxonomic scope" value="Archaea"/>
</dbReference>
<dbReference type="EMBL" id="AOMA01000186">
    <property type="protein sequence ID" value="EMA29329.1"/>
    <property type="molecule type" value="Genomic_DNA"/>
</dbReference>
<dbReference type="PATRIC" id="fig|1227454.3.peg.3532"/>
<dbReference type="AlphaFoldDB" id="M0LA45"/>
<evidence type="ECO:0000313" key="2">
    <source>
        <dbReference type="Proteomes" id="UP000011607"/>
    </source>
</evidence>
<dbReference type="OrthoDB" id="270718at2157"/>
<protein>
    <submittedName>
        <fullName evidence="1">Uncharacterized protein</fullName>
    </submittedName>
</protein>
<name>M0LA45_9EURY</name>
<dbReference type="Proteomes" id="UP000011607">
    <property type="component" value="Unassembled WGS sequence"/>
</dbReference>
<keyword evidence="2" id="KW-1185">Reference proteome</keyword>